<feature type="compositionally biased region" description="Polar residues" evidence="8">
    <location>
        <begin position="7"/>
        <end position="18"/>
    </location>
</feature>
<evidence type="ECO:0000256" key="2">
    <source>
        <dbReference type="ARBA" id="ARBA00005930"/>
    </source>
</evidence>
<dbReference type="GO" id="GO:0006362">
    <property type="term" value="P:transcription elongation by RNA polymerase I"/>
    <property type="evidence" value="ECO:0007669"/>
    <property type="project" value="TreeGrafter"/>
</dbReference>
<feature type="region of interest" description="Disordered" evidence="8">
    <location>
        <begin position="456"/>
        <end position="514"/>
    </location>
</feature>
<name>A0A446BEB0_9PEZI</name>
<feature type="region of interest" description="Disordered" evidence="8">
    <location>
        <begin position="367"/>
        <end position="389"/>
    </location>
</feature>
<dbReference type="InterPro" id="IPR041178">
    <property type="entry name" value="RPA43_OB"/>
</dbReference>
<evidence type="ECO:0000313" key="12">
    <source>
        <dbReference type="Proteomes" id="UP000289323"/>
    </source>
</evidence>
<protein>
    <recommendedName>
        <fullName evidence="7">DNA-directed RNA polymerase subunit</fullName>
    </recommendedName>
</protein>
<dbReference type="EMBL" id="OUUZ01000008">
    <property type="protein sequence ID" value="SPQ20788.1"/>
    <property type="molecule type" value="Genomic_DNA"/>
</dbReference>
<dbReference type="Proteomes" id="UP000289323">
    <property type="component" value="Unassembled WGS sequence"/>
</dbReference>
<evidence type="ECO:0000256" key="3">
    <source>
        <dbReference type="ARBA" id="ARBA00022478"/>
    </source>
</evidence>
<organism evidence="11 12">
    <name type="scientific">Thermothielavioides terrestris</name>
    <dbReference type="NCBI Taxonomy" id="2587410"/>
    <lineage>
        <taxon>Eukaryota</taxon>
        <taxon>Fungi</taxon>
        <taxon>Dikarya</taxon>
        <taxon>Ascomycota</taxon>
        <taxon>Pezizomycotina</taxon>
        <taxon>Sordariomycetes</taxon>
        <taxon>Sordariomycetidae</taxon>
        <taxon>Sordariales</taxon>
        <taxon>Chaetomiaceae</taxon>
        <taxon>Thermothielavioides</taxon>
    </lineage>
</organism>
<evidence type="ECO:0000256" key="7">
    <source>
        <dbReference type="RuleBase" id="RU369086"/>
    </source>
</evidence>
<feature type="compositionally biased region" description="Basic and acidic residues" evidence="8">
    <location>
        <begin position="88"/>
        <end position="99"/>
    </location>
</feature>
<dbReference type="InterPro" id="IPR041901">
    <property type="entry name" value="RNAP_I_Rpa43_N"/>
</dbReference>
<reference evidence="11 12" key="1">
    <citation type="submission" date="2018-04" db="EMBL/GenBank/DDBJ databases">
        <authorList>
            <person name="Huttner S."/>
            <person name="Dainat J."/>
        </authorList>
    </citation>
    <scope>NUCLEOTIDE SEQUENCE [LARGE SCALE GENOMIC DNA]</scope>
</reference>
<feature type="compositionally biased region" description="Basic and acidic residues" evidence="8">
    <location>
        <begin position="47"/>
        <end position="71"/>
    </location>
</feature>
<dbReference type="AlphaFoldDB" id="A0A446BEB0"/>
<dbReference type="InterPro" id="IPR005576">
    <property type="entry name" value="Rpb7-like_N"/>
</dbReference>
<evidence type="ECO:0000256" key="1">
    <source>
        <dbReference type="ARBA" id="ARBA00004604"/>
    </source>
</evidence>
<keyword evidence="5 7" id="KW-0804">Transcription</keyword>
<comment type="function">
    <text evidence="7">DNA-dependent RNA polymerase which catalyzes the transcription of DNA into RNA using the four ribonucleoside triphosphates as substrates.</text>
</comment>
<keyword evidence="4" id="KW-0597">Phosphoprotein</keyword>
<dbReference type="GO" id="GO:0005736">
    <property type="term" value="C:RNA polymerase I complex"/>
    <property type="evidence" value="ECO:0007669"/>
    <property type="project" value="TreeGrafter"/>
</dbReference>
<feature type="compositionally biased region" description="Acidic residues" evidence="8">
    <location>
        <begin position="380"/>
        <end position="389"/>
    </location>
</feature>
<feature type="domain" description="RNA polymerase Rpb7-like N-terminal" evidence="9">
    <location>
        <begin position="230"/>
        <end position="278"/>
    </location>
</feature>
<dbReference type="Pfam" id="PF17875">
    <property type="entry name" value="RPA43_OB"/>
    <property type="match status" value="1"/>
</dbReference>
<dbReference type="CDD" id="cd04328">
    <property type="entry name" value="RNAP_I_Rpa43_N"/>
    <property type="match status" value="1"/>
</dbReference>
<feature type="compositionally biased region" description="Basic residues" evidence="8">
    <location>
        <begin position="148"/>
        <end position="158"/>
    </location>
</feature>
<evidence type="ECO:0000256" key="5">
    <source>
        <dbReference type="ARBA" id="ARBA00023163"/>
    </source>
</evidence>
<dbReference type="InterPro" id="IPR045113">
    <property type="entry name" value="Rpb7-like"/>
</dbReference>
<keyword evidence="6 7" id="KW-0539">Nucleus</keyword>
<feature type="region of interest" description="Disordered" evidence="8">
    <location>
        <begin position="1"/>
        <end position="208"/>
    </location>
</feature>
<feature type="compositionally biased region" description="Basic and acidic residues" evidence="8">
    <location>
        <begin position="159"/>
        <end position="171"/>
    </location>
</feature>
<feature type="compositionally biased region" description="Basic residues" evidence="8">
    <location>
        <begin position="21"/>
        <end position="35"/>
    </location>
</feature>
<comment type="similarity">
    <text evidence="2">Belongs to the eukaryotic RPA43 RNA polymerase subunit family.</text>
</comment>
<dbReference type="Gene3D" id="3.30.1490.120">
    <property type="entry name" value="RNA polymerase Rpb7-like, N-terminal domain"/>
    <property type="match status" value="1"/>
</dbReference>
<feature type="domain" description="RPA43 OB" evidence="10">
    <location>
        <begin position="318"/>
        <end position="444"/>
    </location>
</feature>
<sequence>MSAPAGGSSQDAVVSSSQKSDKKHKRTKSDHKKKRSREDDDVALVEETPRKSKKTKSEDPNDADRGERREGAVSIVDSPSSKKKRHRERDVNGEAHDGVVEPPSTAEEARKEHKKSSKRSKDSEQPIPEPMVVDSSGAAPAEEDRKQEKKRKEKKLKKQKVEDEAGIHDESAQPEGLAQEKKKKRKSKERAKEASDVDATIQSQDMPAAAESFAELPADPDFPFFTQTISLYVPFFPVGFDKPLTNVAAQHLDPLVNHYSPVLRGVLLSYSNLNLSDRPAKASITHPPTDQTPALLHSIDEYAVGFGWLTFDANLFIPSRGKWMEGVVQLQSEGHIGVVCWNRFNASIEAKRLPAGWSWVDLTTGGAKQSASPVANEDGSGQDDQEEDMLDGEELQVVEQIHTTGYWVNERGRKVSGKLRFRIKNFDVGLAGDYGYLSIEGTCLDDDAERALAAQEREMERARRAKQSPGGLLRPLSRRVPEFSMTRFGKEDQEEDGGQRTVLYKGSRPGTPDD</sequence>
<evidence type="ECO:0000259" key="9">
    <source>
        <dbReference type="Pfam" id="PF03876"/>
    </source>
</evidence>
<keyword evidence="3 7" id="KW-0240">DNA-directed RNA polymerase</keyword>
<evidence type="ECO:0000256" key="6">
    <source>
        <dbReference type="ARBA" id="ARBA00023242"/>
    </source>
</evidence>
<gene>
    <name evidence="11" type="ORF">TT172_LOCUS3207</name>
</gene>
<proteinExistence type="inferred from homology"/>
<dbReference type="Pfam" id="PF03876">
    <property type="entry name" value="SHS2_Rpb7-N"/>
    <property type="match status" value="1"/>
</dbReference>
<dbReference type="Gene3D" id="2.40.50.1060">
    <property type="match status" value="1"/>
</dbReference>
<evidence type="ECO:0000256" key="8">
    <source>
        <dbReference type="SAM" id="MobiDB-lite"/>
    </source>
</evidence>
<comment type="subcellular location">
    <subcellularLocation>
        <location evidence="1">Nucleus</location>
        <location evidence="1">Nucleolus</location>
    </subcellularLocation>
</comment>
<evidence type="ECO:0000313" key="11">
    <source>
        <dbReference type="EMBL" id="SPQ20788.1"/>
    </source>
</evidence>
<evidence type="ECO:0000256" key="4">
    <source>
        <dbReference type="ARBA" id="ARBA00022553"/>
    </source>
</evidence>
<accession>A0A446BEB0</accession>
<dbReference type="InterPro" id="IPR036898">
    <property type="entry name" value="RNA_pol_Rpb7-like_N_sf"/>
</dbReference>
<dbReference type="PANTHER" id="PTHR12709:SF5">
    <property type="entry name" value="DNA-DIRECTED RNA POLYMERASE I SUBUNIT RPA43"/>
    <property type="match status" value="1"/>
</dbReference>
<evidence type="ECO:0000259" key="10">
    <source>
        <dbReference type="Pfam" id="PF17875"/>
    </source>
</evidence>
<dbReference type="PANTHER" id="PTHR12709">
    <property type="entry name" value="DNA-DIRECTED RNA POLYMERASE II, III"/>
    <property type="match status" value="1"/>
</dbReference>
<dbReference type="GO" id="GO:0006352">
    <property type="term" value="P:DNA-templated transcription initiation"/>
    <property type="evidence" value="ECO:0007669"/>
    <property type="project" value="UniProtKB-UniRule"/>
</dbReference>